<organism evidence="1 2">
    <name type="scientific">Anoxybacteroides amylolyticum</name>
    <dbReference type="NCBI Taxonomy" id="294699"/>
    <lineage>
        <taxon>Bacteria</taxon>
        <taxon>Bacillati</taxon>
        <taxon>Bacillota</taxon>
        <taxon>Bacilli</taxon>
        <taxon>Bacillales</taxon>
        <taxon>Anoxybacillaceae</taxon>
        <taxon>Anoxybacteroides</taxon>
    </lineage>
</organism>
<proteinExistence type="predicted"/>
<sequence length="48" mass="5814">MEQKNWKKDTARANEFGAKEDFVHVSNRKKDYDLRDVREVGNKQFQEK</sequence>
<dbReference type="Proteomes" id="UP000076865">
    <property type="component" value="Chromosome"/>
</dbReference>
<reference evidence="1 2" key="1">
    <citation type="journal article" date="2006" name="Syst. Appl. Microbiol.">
        <title>Anoxybacillus amylolyticus sp. nov., a thermophilic amylase producing bacterium isolated from Mount Rittmann (Antarctica).</title>
        <authorList>
            <person name="Poli A."/>
            <person name="Esposito E."/>
            <person name="Lama L."/>
            <person name="Orlando P."/>
            <person name="Nicolaus G."/>
            <person name="de Appolonia F."/>
            <person name="Gambacorta A."/>
            <person name="Nicolaus B."/>
        </authorList>
    </citation>
    <scope>NUCLEOTIDE SEQUENCE [LARGE SCALE GENOMIC DNA]</scope>
    <source>
        <strain evidence="1 2">DSM 15939</strain>
    </source>
</reference>
<dbReference type="RefSeq" id="WP_169806988.1">
    <property type="nucleotide sequence ID" value="NZ_CP015438.1"/>
</dbReference>
<name>A0A160F2F2_9BACL</name>
<evidence type="ECO:0000313" key="2">
    <source>
        <dbReference type="Proteomes" id="UP000076865"/>
    </source>
</evidence>
<accession>A0A160F2F2</accession>
<keyword evidence="2" id="KW-1185">Reference proteome</keyword>
<evidence type="ECO:0000313" key="1">
    <source>
        <dbReference type="EMBL" id="ANB60071.1"/>
    </source>
</evidence>
<dbReference type="KEGG" id="aamy:GFC30_665"/>
<dbReference type="AlphaFoldDB" id="A0A160F2F2"/>
<dbReference type="EMBL" id="CP015438">
    <property type="protein sequence ID" value="ANB60071.1"/>
    <property type="molecule type" value="Genomic_DNA"/>
</dbReference>
<protein>
    <submittedName>
        <fullName evidence="1">Uncharacterized protein</fullName>
    </submittedName>
</protein>
<dbReference type="PATRIC" id="fig|294699.3.peg.663"/>
<gene>
    <name evidence="1" type="ORF">GFC30_665</name>
</gene>